<evidence type="ECO:0000313" key="1">
    <source>
        <dbReference type="EMBL" id="MCI79100.1"/>
    </source>
</evidence>
<gene>
    <name evidence="1" type="ORF">A2U01_0100371</name>
</gene>
<accession>A0A392UY68</accession>
<keyword evidence="2" id="KW-1185">Reference proteome</keyword>
<organism evidence="1 2">
    <name type="scientific">Trifolium medium</name>
    <dbReference type="NCBI Taxonomy" id="97028"/>
    <lineage>
        <taxon>Eukaryota</taxon>
        <taxon>Viridiplantae</taxon>
        <taxon>Streptophyta</taxon>
        <taxon>Embryophyta</taxon>
        <taxon>Tracheophyta</taxon>
        <taxon>Spermatophyta</taxon>
        <taxon>Magnoliopsida</taxon>
        <taxon>eudicotyledons</taxon>
        <taxon>Gunneridae</taxon>
        <taxon>Pentapetalae</taxon>
        <taxon>rosids</taxon>
        <taxon>fabids</taxon>
        <taxon>Fabales</taxon>
        <taxon>Fabaceae</taxon>
        <taxon>Papilionoideae</taxon>
        <taxon>50 kb inversion clade</taxon>
        <taxon>NPAAA clade</taxon>
        <taxon>Hologalegina</taxon>
        <taxon>IRL clade</taxon>
        <taxon>Trifolieae</taxon>
        <taxon>Trifolium</taxon>
    </lineage>
</organism>
<reference evidence="1 2" key="1">
    <citation type="journal article" date="2018" name="Front. Plant Sci.">
        <title>Red Clover (Trifolium pratense) and Zigzag Clover (T. medium) - A Picture of Genomic Similarities and Differences.</title>
        <authorList>
            <person name="Dluhosova J."/>
            <person name="Istvanek J."/>
            <person name="Nedelnik J."/>
            <person name="Repkova J."/>
        </authorList>
    </citation>
    <scope>NUCLEOTIDE SEQUENCE [LARGE SCALE GENOMIC DNA]</scope>
    <source>
        <strain evidence="2">cv. 10/8</strain>
        <tissue evidence="1">Leaf</tissue>
    </source>
</reference>
<evidence type="ECO:0000313" key="2">
    <source>
        <dbReference type="Proteomes" id="UP000265520"/>
    </source>
</evidence>
<dbReference type="EMBL" id="LXQA010966041">
    <property type="protein sequence ID" value="MCI79100.1"/>
    <property type="molecule type" value="Genomic_DNA"/>
</dbReference>
<feature type="non-terminal residue" evidence="1">
    <location>
        <position position="1"/>
    </location>
</feature>
<sequence length="57" mass="6502">NLSKDYAGNTVDNPKKEVCKAIRERTEKESWKNNCECCKKEVGNITEDGPELTYPPK</sequence>
<protein>
    <submittedName>
        <fullName evidence="1">Uncharacterized protein</fullName>
    </submittedName>
</protein>
<dbReference type="AlphaFoldDB" id="A0A392UY68"/>
<dbReference type="Proteomes" id="UP000265520">
    <property type="component" value="Unassembled WGS sequence"/>
</dbReference>
<proteinExistence type="predicted"/>
<comment type="caution">
    <text evidence="1">The sequence shown here is derived from an EMBL/GenBank/DDBJ whole genome shotgun (WGS) entry which is preliminary data.</text>
</comment>
<name>A0A392UY68_9FABA</name>